<feature type="coiled-coil region" evidence="1">
    <location>
        <begin position="206"/>
        <end position="293"/>
    </location>
</feature>
<name>A0ABP0H777_9DINO</name>
<evidence type="ECO:0000256" key="2">
    <source>
        <dbReference type="SAM" id="SignalP"/>
    </source>
</evidence>
<feature type="coiled-coil region" evidence="1">
    <location>
        <begin position="565"/>
        <end position="606"/>
    </location>
</feature>
<organism evidence="3 4">
    <name type="scientific">Durusdinium trenchii</name>
    <dbReference type="NCBI Taxonomy" id="1381693"/>
    <lineage>
        <taxon>Eukaryota</taxon>
        <taxon>Sar</taxon>
        <taxon>Alveolata</taxon>
        <taxon>Dinophyceae</taxon>
        <taxon>Suessiales</taxon>
        <taxon>Symbiodiniaceae</taxon>
        <taxon>Durusdinium</taxon>
    </lineage>
</organism>
<evidence type="ECO:0000313" key="4">
    <source>
        <dbReference type="Proteomes" id="UP001642464"/>
    </source>
</evidence>
<keyword evidence="2" id="KW-0732">Signal</keyword>
<keyword evidence="1" id="KW-0175">Coiled coil</keyword>
<comment type="caution">
    <text evidence="3">The sequence shown here is derived from an EMBL/GenBank/DDBJ whole genome shotgun (WGS) entry which is preliminary data.</text>
</comment>
<feature type="signal peptide" evidence="2">
    <location>
        <begin position="1"/>
        <end position="18"/>
    </location>
</feature>
<gene>
    <name evidence="3" type="ORF">SCF082_LOCUS397</name>
</gene>
<dbReference type="EMBL" id="CAXAMM010000115">
    <property type="protein sequence ID" value="CAK8986065.1"/>
    <property type="molecule type" value="Genomic_DNA"/>
</dbReference>
<feature type="coiled-coil region" evidence="1">
    <location>
        <begin position="419"/>
        <end position="491"/>
    </location>
</feature>
<accession>A0ABP0H777</accession>
<feature type="chain" id="PRO_5047318017" evidence="2">
    <location>
        <begin position="19"/>
        <end position="683"/>
    </location>
</feature>
<protein>
    <submittedName>
        <fullName evidence="3">Uncharacterized protein</fullName>
    </submittedName>
</protein>
<evidence type="ECO:0000313" key="3">
    <source>
        <dbReference type="EMBL" id="CAK8986065.1"/>
    </source>
</evidence>
<keyword evidence="4" id="KW-1185">Reference proteome</keyword>
<reference evidence="3 4" key="1">
    <citation type="submission" date="2024-02" db="EMBL/GenBank/DDBJ databases">
        <authorList>
            <person name="Chen Y."/>
            <person name="Shah S."/>
            <person name="Dougan E. K."/>
            <person name="Thang M."/>
            <person name="Chan C."/>
        </authorList>
    </citation>
    <scope>NUCLEOTIDE SEQUENCE [LARGE SCALE GENOMIC DNA]</scope>
</reference>
<proteinExistence type="predicted"/>
<sequence>MVSLQITFLLALLHLAASSPIAKVLELLGNMQANARKNRIEAEERLKEYDLFCDTRAGDLGSSIRSSSVAKQELEARISKAEGTIQSLSRRLQEAISGIESDEANLESVTSLRNKEKAQFESAQKDLTDSAESMQQAVRMLEKASKGRGKSGLLQFQEAPDAQATINALASGATGAADTDGLAALLQISDKVPSIEPLAYESGSIVDLLEDMQDKASTQINELRAKEESARHGFEMLQQSLQDQITFAKNEVSKLKTELAQTKVAKTGDAKDLQEAETSLVADQKELDDLAIKCRIKRDSYRIEQRNVVEELEALDTAKAALVEKTGVSGGQGYSFLQVMATDDGPAGIVTMLQEVATRTNSTSLALLSRQIHSLIRSDLTSGVDRLEKIRGMISDMIGHVEQEIRKAADKKAYCDAELAKAKDNHQGKKDELDDLRTKIDAALSKTALLKATSFGAKAEASNVQKALTALAESEAKLTQLRQREKAQFEQTIPELKGSIDSVKIALKVLREYYGGEEASRSTSNRGTATSVIGLLEVVESDAMKNVAQLQVAEASAQADFTKTLQDMEMERARKEKDVQHKTQAARRLGEDVQELQSDAKSIQTELSAIKFDNGLTAECFVPPESLEERSERRRAEIEGLKDALELLDAADADDVQGAAFSSLLQPQAFRLRGRRAYLQPDG</sequence>
<evidence type="ECO:0000256" key="1">
    <source>
        <dbReference type="SAM" id="Coils"/>
    </source>
</evidence>
<dbReference type="Proteomes" id="UP001642464">
    <property type="component" value="Unassembled WGS sequence"/>
</dbReference>